<gene>
    <name evidence="2" type="ORF">BGZ96_000316</name>
</gene>
<feature type="region of interest" description="Disordered" evidence="1">
    <location>
        <begin position="132"/>
        <end position="205"/>
    </location>
</feature>
<accession>A0ABQ7JPH4</accession>
<keyword evidence="3" id="KW-1185">Reference proteome</keyword>
<name>A0ABQ7JPH4_9FUNG</name>
<dbReference type="SUPFAM" id="SSF56019">
    <property type="entry name" value="The spindle assembly checkpoint protein mad2"/>
    <property type="match status" value="1"/>
</dbReference>
<reference evidence="2 3" key="1">
    <citation type="journal article" date="2020" name="Fungal Divers.">
        <title>Resolving the Mortierellaceae phylogeny through synthesis of multi-gene phylogenetics and phylogenomics.</title>
        <authorList>
            <person name="Vandepol N."/>
            <person name="Liber J."/>
            <person name="Desiro A."/>
            <person name="Na H."/>
            <person name="Kennedy M."/>
            <person name="Barry K."/>
            <person name="Grigoriev I.V."/>
            <person name="Miller A.N."/>
            <person name="O'Donnell K."/>
            <person name="Stajich J.E."/>
            <person name="Bonito G."/>
        </authorList>
    </citation>
    <scope>NUCLEOTIDE SEQUENCE [LARGE SCALE GENOMIC DNA]</scope>
    <source>
        <strain evidence="2 3">AD045</strain>
    </source>
</reference>
<evidence type="ECO:0000256" key="1">
    <source>
        <dbReference type="SAM" id="MobiDB-lite"/>
    </source>
</evidence>
<evidence type="ECO:0000313" key="3">
    <source>
        <dbReference type="Proteomes" id="UP001194696"/>
    </source>
</evidence>
<protein>
    <submittedName>
        <fullName evidence="2">Uncharacterized protein</fullName>
    </submittedName>
</protein>
<evidence type="ECO:0000313" key="2">
    <source>
        <dbReference type="EMBL" id="KAG0282590.1"/>
    </source>
</evidence>
<dbReference type="InterPro" id="IPR036570">
    <property type="entry name" value="HORMA_dom_sf"/>
</dbReference>
<feature type="non-terminal residue" evidence="2">
    <location>
        <position position="205"/>
    </location>
</feature>
<dbReference type="Gene3D" id="3.30.900.10">
    <property type="entry name" value="HORMA domain"/>
    <property type="match status" value="1"/>
</dbReference>
<dbReference type="Proteomes" id="UP001194696">
    <property type="component" value="Unassembled WGS sequence"/>
</dbReference>
<feature type="compositionally biased region" description="Acidic residues" evidence="1">
    <location>
        <begin position="183"/>
        <end position="205"/>
    </location>
</feature>
<dbReference type="EMBL" id="JAAAIM010001035">
    <property type="protein sequence ID" value="KAG0282590.1"/>
    <property type="molecule type" value="Genomic_DNA"/>
</dbReference>
<feature type="compositionally biased region" description="Acidic residues" evidence="1">
    <location>
        <begin position="137"/>
        <end position="151"/>
    </location>
</feature>
<proteinExistence type="predicted"/>
<sequence>MNEQTGSVVLADIIAEFLEVAFHMIIFICGIYPPAELLKDTIHRICVVTLDSSTRPVDRFVFEMSVFKSFEDRLQIVQQPPQQNAVITHGNDNNQLEQVDEDPNILYQGQDQQSETAAPRFDKGKGKAIEYQRHEMEENDVVDDEDVEVDGGVEKGQYGGYGGDHEQEPEPEQDEQGHHVTVEGEEGEGYDEEEYDEEDDDEAPL</sequence>
<organism evidence="2 3">
    <name type="scientific">Linnemannia gamsii</name>
    <dbReference type="NCBI Taxonomy" id="64522"/>
    <lineage>
        <taxon>Eukaryota</taxon>
        <taxon>Fungi</taxon>
        <taxon>Fungi incertae sedis</taxon>
        <taxon>Mucoromycota</taxon>
        <taxon>Mortierellomycotina</taxon>
        <taxon>Mortierellomycetes</taxon>
        <taxon>Mortierellales</taxon>
        <taxon>Mortierellaceae</taxon>
        <taxon>Linnemannia</taxon>
    </lineage>
</organism>
<comment type="caution">
    <text evidence="2">The sequence shown here is derived from an EMBL/GenBank/DDBJ whole genome shotgun (WGS) entry which is preliminary data.</text>
</comment>